<evidence type="ECO:0000256" key="7">
    <source>
        <dbReference type="ARBA" id="ARBA00022989"/>
    </source>
</evidence>
<dbReference type="GO" id="GO:0015721">
    <property type="term" value="P:bile acid and bile salt transport"/>
    <property type="evidence" value="ECO:0007669"/>
    <property type="project" value="UniProtKB-ARBA"/>
</dbReference>
<evidence type="ECO:0000259" key="10">
    <source>
        <dbReference type="PROSITE" id="PS50850"/>
    </source>
</evidence>
<feature type="transmembrane region" description="Helical" evidence="9">
    <location>
        <begin position="165"/>
        <end position="187"/>
    </location>
</feature>
<dbReference type="STRING" id="732.ADJ80_10040"/>
<dbReference type="GO" id="GO:0022857">
    <property type="term" value="F:transmembrane transporter activity"/>
    <property type="evidence" value="ECO:0007669"/>
    <property type="project" value="InterPro"/>
</dbReference>
<dbReference type="PANTHER" id="PTHR42718">
    <property type="entry name" value="MAJOR FACILITATOR SUPERFAMILY MULTIDRUG TRANSPORTER MFSC"/>
    <property type="match status" value="1"/>
</dbReference>
<evidence type="ECO:0000256" key="4">
    <source>
        <dbReference type="ARBA" id="ARBA00022475"/>
    </source>
</evidence>
<evidence type="ECO:0000256" key="6">
    <source>
        <dbReference type="ARBA" id="ARBA00022692"/>
    </source>
</evidence>
<dbReference type="InterPro" id="IPR020846">
    <property type="entry name" value="MFS_dom"/>
</dbReference>
<feature type="transmembrane region" description="Helical" evidence="9">
    <location>
        <begin position="270"/>
        <end position="293"/>
    </location>
</feature>
<keyword evidence="7 9" id="KW-1133">Transmembrane helix</keyword>
<feature type="transmembrane region" description="Helical" evidence="9">
    <location>
        <begin position="79"/>
        <end position="98"/>
    </location>
</feature>
<feature type="transmembrane region" description="Helical" evidence="9">
    <location>
        <begin position="230"/>
        <end position="249"/>
    </location>
</feature>
<protein>
    <submittedName>
        <fullName evidence="11">Multidrug resistance protein B</fullName>
    </submittedName>
</protein>
<dbReference type="InterPro" id="IPR011701">
    <property type="entry name" value="MFS"/>
</dbReference>
<feature type="transmembrane region" description="Helical" evidence="9">
    <location>
        <begin position="46"/>
        <end position="67"/>
    </location>
</feature>
<dbReference type="Proteomes" id="UP000253728">
    <property type="component" value="Unassembled WGS sequence"/>
</dbReference>
<feature type="transmembrane region" description="Helical" evidence="9">
    <location>
        <begin position="199"/>
        <end position="218"/>
    </location>
</feature>
<dbReference type="EMBL" id="UFSP01000001">
    <property type="protein sequence ID" value="SSY93263.1"/>
    <property type="molecule type" value="Genomic_DNA"/>
</dbReference>
<reference evidence="11 12" key="1">
    <citation type="submission" date="2018-06" db="EMBL/GenBank/DDBJ databases">
        <authorList>
            <consortium name="Pathogen Informatics"/>
            <person name="Doyle S."/>
        </authorList>
    </citation>
    <scope>NUCLEOTIDE SEQUENCE [LARGE SCALE GENOMIC DNA]</scope>
    <source>
        <strain evidence="11 12">NCTC5908</strain>
    </source>
</reference>
<gene>
    <name evidence="11" type="primary">emrB_1</name>
    <name evidence="11" type="ORF">NCTC5908_00271</name>
</gene>
<dbReference type="AlphaFoldDB" id="A0A336N2K5"/>
<name>A0A336N2K5_AGGAP</name>
<comment type="subcellular location">
    <subcellularLocation>
        <location evidence="1">Cell inner membrane</location>
        <topology evidence="1">Multi-pass membrane protein</topology>
    </subcellularLocation>
</comment>
<keyword evidence="8 9" id="KW-0472">Membrane</keyword>
<dbReference type="Pfam" id="PF07690">
    <property type="entry name" value="MFS_1"/>
    <property type="match status" value="1"/>
</dbReference>
<dbReference type="PANTHER" id="PTHR42718:SF9">
    <property type="entry name" value="MAJOR FACILITATOR SUPERFAMILY MULTIDRUG TRANSPORTER MFSC"/>
    <property type="match status" value="1"/>
</dbReference>
<keyword evidence="4" id="KW-1003">Cell membrane</keyword>
<keyword evidence="6 9" id="KW-0812">Transmembrane</keyword>
<dbReference type="Gene3D" id="1.20.1720.10">
    <property type="entry name" value="Multidrug resistance protein D"/>
    <property type="match status" value="1"/>
</dbReference>
<evidence type="ECO:0000313" key="11">
    <source>
        <dbReference type="EMBL" id="SSY93263.1"/>
    </source>
</evidence>
<dbReference type="FunFam" id="1.20.1720.10:FF:000002">
    <property type="entry name" value="Multidrug resistance protein B"/>
    <property type="match status" value="1"/>
</dbReference>
<dbReference type="GO" id="GO:0005886">
    <property type="term" value="C:plasma membrane"/>
    <property type="evidence" value="ECO:0007669"/>
    <property type="project" value="UniProtKB-SubCell"/>
</dbReference>
<keyword evidence="5" id="KW-0997">Cell inner membrane</keyword>
<dbReference type="NCBIfam" id="TIGR00711">
    <property type="entry name" value="efflux_EmrB"/>
    <property type="match status" value="1"/>
</dbReference>
<dbReference type="PRINTS" id="PR01036">
    <property type="entry name" value="TCRTETB"/>
</dbReference>
<sequence length="305" mass="32947">MQKPIEGAALGIITLALSLATFMQVLDSTIANVAIPTISGDLGASFSQGTWVITSFGVANAISIPITGWLAKRFGEVKLFLISTALFVLASWLCGISHSLEMLILCRIFQGLAAGPIIPLSQSLLLNNYPPEKRGMALAFWSMTVVVAPIFGPILGGWISDNLHWGWIFFINVPIGLVIIGASWKILMPRESKIQHQPIDTMGLILLVLGVGCLQLMLDQGREQDWFNSTEIIILAVISAVTLSALVIWELTDDNPVVDISLFKQRNFTVGCLSTSLAFLIYLGSVVLIPLLLQQVLATPPLGPA</sequence>
<proteinExistence type="inferred from homology"/>
<evidence type="ECO:0000313" key="12">
    <source>
        <dbReference type="Proteomes" id="UP000253728"/>
    </source>
</evidence>
<dbReference type="SUPFAM" id="SSF103473">
    <property type="entry name" value="MFS general substrate transporter"/>
    <property type="match status" value="1"/>
</dbReference>
<dbReference type="GO" id="GO:1990961">
    <property type="term" value="P:xenobiotic detoxification by transmembrane export across the plasma membrane"/>
    <property type="evidence" value="ECO:0007669"/>
    <property type="project" value="UniProtKB-ARBA"/>
</dbReference>
<evidence type="ECO:0000256" key="5">
    <source>
        <dbReference type="ARBA" id="ARBA00022519"/>
    </source>
</evidence>
<accession>A0A336N2K5</accession>
<evidence type="ECO:0000256" key="1">
    <source>
        <dbReference type="ARBA" id="ARBA00004429"/>
    </source>
</evidence>
<dbReference type="InterPro" id="IPR036259">
    <property type="entry name" value="MFS_trans_sf"/>
</dbReference>
<feature type="transmembrane region" description="Helical" evidence="9">
    <location>
        <begin position="138"/>
        <end position="159"/>
    </location>
</feature>
<feature type="domain" description="Major facilitator superfamily (MFS) profile" evidence="10">
    <location>
        <begin position="13"/>
        <end position="305"/>
    </location>
</feature>
<comment type="similarity">
    <text evidence="2">Belongs to the major facilitator superfamily. EmrB family.</text>
</comment>
<organism evidence="11 12">
    <name type="scientific">Aggregatibacter aphrophilus</name>
    <name type="common">Haemophilus aphrophilus</name>
    <dbReference type="NCBI Taxonomy" id="732"/>
    <lineage>
        <taxon>Bacteria</taxon>
        <taxon>Pseudomonadati</taxon>
        <taxon>Pseudomonadota</taxon>
        <taxon>Gammaproteobacteria</taxon>
        <taxon>Pasteurellales</taxon>
        <taxon>Pasteurellaceae</taxon>
        <taxon>Aggregatibacter</taxon>
    </lineage>
</organism>
<feature type="transmembrane region" description="Helical" evidence="9">
    <location>
        <begin position="104"/>
        <end position="126"/>
    </location>
</feature>
<feature type="transmembrane region" description="Helical" evidence="9">
    <location>
        <begin position="7"/>
        <end position="26"/>
    </location>
</feature>
<evidence type="ECO:0000256" key="9">
    <source>
        <dbReference type="SAM" id="Phobius"/>
    </source>
</evidence>
<evidence type="ECO:0000256" key="8">
    <source>
        <dbReference type="ARBA" id="ARBA00023136"/>
    </source>
</evidence>
<evidence type="ECO:0000256" key="2">
    <source>
        <dbReference type="ARBA" id="ARBA00008537"/>
    </source>
</evidence>
<evidence type="ECO:0000256" key="3">
    <source>
        <dbReference type="ARBA" id="ARBA00022448"/>
    </source>
</evidence>
<keyword evidence="3" id="KW-0813">Transport</keyword>
<dbReference type="PROSITE" id="PS50850">
    <property type="entry name" value="MFS"/>
    <property type="match status" value="1"/>
</dbReference>
<dbReference type="InterPro" id="IPR004638">
    <property type="entry name" value="EmrB-like"/>
</dbReference>